<accession>A0A9P5TID1</accession>
<organism evidence="3 4">
    <name type="scientific">Gymnopilus junonius</name>
    <name type="common">Spectacular rustgill mushroom</name>
    <name type="synonym">Gymnopilus spectabilis subsp. junonius</name>
    <dbReference type="NCBI Taxonomy" id="109634"/>
    <lineage>
        <taxon>Eukaryota</taxon>
        <taxon>Fungi</taxon>
        <taxon>Dikarya</taxon>
        <taxon>Basidiomycota</taxon>
        <taxon>Agaricomycotina</taxon>
        <taxon>Agaricomycetes</taxon>
        <taxon>Agaricomycetidae</taxon>
        <taxon>Agaricales</taxon>
        <taxon>Agaricineae</taxon>
        <taxon>Hymenogastraceae</taxon>
        <taxon>Gymnopilus</taxon>
    </lineage>
</organism>
<dbReference type="Pfam" id="PF17667">
    <property type="entry name" value="Pkinase_fungal"/>
    <property type="match status" value="1"/>
</dbReference>
<dbReference type="SUPFAM" id="SSF56112">
    <property type="entry name" value="Protein kinase-like (PK-like)"/>
    <property type="match status" value="1"/>
</dbReference>
<evidence type="ECO:0000259" key="2">
    <source>
        <dbReference type="Pfam" id="PF17667"/>
    </source>
</evidence>
<protein>
    <recommendedName>
        <fullName evidence="2">Fungal-type protein kinase domain-containing protein</fullName>
    </recommendedName>
</protein>
<feature type="domain" description="Fungal-type protein kinase" evidence="2">
    <location>
        <begin position="69"/>
        <end position="172"/>
    </location>
</feature>
<feature type="region of interest" description="Disordered" evidence="1">
    <location>
        <begin position="344"/>
        <end position="367"/>
    </location>
</feature>
<evidence type="ECO:0000256" key="1">
    <source>
        <dbReference type="SAM" id="MobiDB-lite"/>
    </source>
</evidence>
<proteinExistence type="predicted"/>
<dbReference type="AlphaFoldDB" id="A0A9P5TID1"/>
<dbReference type="Proteomes" id="UP000724874">
    <property type="component" value="Unassembled WGS sequence"/>
</dbReference>
<dbReference type="Gene3D" id="1.10.510.10">
    <property type="entry name" value="Transferase(Phosphotransferase) domain 1"/>
    <property type="match status" value="1"/>
</dbReference>
<keyword evidence="4" id="KW-1185">Reference proteome</keyword>
<sequence length="367" mass="42816">MFNYLPKFYFYGDVEGTSTQRVRSMVRRRWKGHRTMRIIGMKRLKKITTLKGWEFVKAWLEGVVCKLNSSEKHILVMMHYFCLGHSFLWKNFIEHGDPSLNNLMYDEETGCGVLTDFDLSLLQWEPRVFGTDRTGTIPFMALHLLQKAYWNEGGERYYHHELESFVWILPYVFLLYQNSKRGRNSLIDAWRTSDYNVCFEKKWAFCSNELLNAKSMVGADFKDCWWLADALCGVVRDRFNAIASFLNSERIAERAVSQAGHVDVKTGRVKPKRTRQVETVEKVKEELPIDRSNALWKKFYSLLDSNLGDIASPDFEPLLDCLEYFKPSFELTNEKRKELYDKYGDILGPTRPTEPSKPVDPIDSAAS</sequence>
<reference evidence="3" key="1">
    <citation type="submission" date="2020-11" db="EMBL/GenBank/DDBJ databases">
        <authorList>
            <consortium name="DOE Joint Genome Institute"/>
            <person name="Ahrendt S."/>
            <person name="Riley R."/>
            <person name="Andreopoulos W."/>
            <person name="LaButti K."/>
            <person name="Pangilinan J."/>
            <person name="Ruiz-duenas F.J."/>
            <person name="Barrasa J.M."/>
            <person name="Sanchez-Garcia M."/>
            <person name="Camarero S."/>
            <person name="Miyauchi S."/>
            <person name="Serrano A."/>
            <person name="Linde D."/>
            <person name="Babiker R."/>
            <person name="Drula E."/>
            <person name="Ayuso-Fernandez I."/>
            <person name="Pacheco R."/>
            <person name="Padilla G."/>
            <person name="Ferreira P."/>
            <person name="Barriuso J."/>
            <person name="Kellner H."/>
            <person name="Castanera R."/>
            <person name="Alfaro M."/>
            <person name="Ramirez L."/>
            <person name="Pisabarro A.G."/>
            <person name="Kuo A."/>
            <person name="Tritt A."/>
            <person name="Lipzen A."/>
            <person name="He G."/>
            <person name="Yan M."/>
            <person name="Ng V."/>
            <person name="Cullen D."/>
            <person name="Martin F."/>
            <person name="Rosso M.-N."/>
            <person name="Henrissat B."/>
            <person name="Hibbett D."/>
            <person name="Martinez A.T."/>
            <person name="Grigoriev I.V."/>
        </authorList>
    </citation>
    <scope>NUCLEOTIDE SEQUENCE</scope>
    <source>
        <strain evidence="3">AH 44721</strain>
    </source>
</reference>
<dbReference type="EMBL" id="JADNYJ010000133">
    <property type="protein sequence ID" value="KAF8881285.1"/>
    <property type="molecule type" value="Genomic_DNA"/>
</dbReference>
<dbReference type="OrthoDB" id="5569250at2759"/>
<dbReference type="InterPro" id="IPR011009">
    <property type="entry name" value="Kinase-like_dom_sf"/>
</dbReference>
<comment type="caution">
    <text evidence="3">The sequence shown here is derived from an EMBL/GenBank/DDBJ whole genome shotgun (WGS) entry which is preliminary data.</text>
</comment>
<gene>
    <name evidence="3" type="ORF">CPB84DRAFT_254360</name>
</gene>
<name>A0A9P5TID1_GYMJU</name>
<evidence type="ECO:0000313" key="3">
    <source>
        <dbReference type="EMBL" id="KAF8881285.1"/>
    </source>
</evidence>
<dbReference type="InterPro" id="IPR040976">
    <property type="entry name" value="Pkinase_fungal"/>
</dbReference>
<evidence type="ECO:0000313" key="4">
    <source>
        <dbReference type="Proteomes" id="UP000724874"/>
    </source>
</evidence>